<gene>
    <name evidence="1" type="ORF">MLD38_014626</name>
</gene>
<protein>
    <submittedName>
        <fullName evidence="1">Uncharacterized protein</fullName>
    </submittedName>
</protein>
<organism evidence="1 2">
    <name type="scientific">Melastoma candidum</name>
    <dbReference type="NCBI Taxonomy" id="119954"/>
    <lineage>
        <taxon>Eukaryota</taxon>
        <taxon>Viridiplantae</taxon>
        <taxon>Streptophyta</taxon>
        <taxon>Embryophyta</taxon>
        <taxon>Tracheophyta</taxon>
        <taxon>Spermatophyta</taxon>
        <taxon>Magnoliopsida</taxon>
        <taxon>eudicotyledons</taxon>
        <taxon>Gunneridae</taxon>
        <taxon>Pentapetalae</taxon>
        <taxon>rosids</taxon>
        <taxon>malvids</taxon>
        <taxon>Myrtales</taxon>
        <taxon>Melastomataceae</taxon>
        <taxon>Melastomatoideae</taxon>
        <taxon>Melastomateae</taxon>
        <taxon>Melastoma</taxon>
    </lineage>
</organism>
<dbReference type="Proteomes" id="UP001057402">
    <property type="component" value="Chromosome 4"/>
</dbReference>
<name>A0ACB9REQ7_9MYRT</name>
<dbReference type="EMBL" id="CM042883">
    <property type="protein sequence ID" value="KAI4376922.1"/>
    <property type="molecule type" value="Genomic_DNA"/>
</dbReference>
<keyword evidence="2" id="KW-1185">Reference proteome</keyword>
<sequence>MIKYNDAWVRVAEARAIGGVDEWLQDVDREELRLVHWEEMSPKPYCWSTFYILMTEFEEGGIVIALSCIHLLANLLRDHFH</sequence>
<reference evidence="2" key="1">
    <citation type="journal article" date="2023" name="Front. Plant Sci.">
        <title>Chromosomal-level genome assembly of Melastoma candidum provides insights into trichome evolution.</title>
        <authorList>
            <person name="Zhong Y."/>
            <person name="Wu W."/>
            <person name="Sun C."/>
            <person name="Zou P."/>
            <person name="Liu Y."/>
            <person name="Dai S."/>
            <person name="Zhou R."/>
        </authorList>
    </citation>
    <scope>NUCLEOTIDE SEQUENCE [LARGE SCALE GENOMIC DNA]</scope>
</reference>
<accession>A0ACB9REQ7</accession>
<evidence type="ECO:0000313" key="1">
    <source>
        <dbReference type="EMBL" id="KAI4376922.1"/>
    </source>
</evidence>
<comment type="caution">
    <text evidence="1">The sequence shown here is derived from an EMBL/GenBank/DDBJ whole genome shotgun (WGS) entry which is preliminary data.</text>
</comment>
<proteinExistence type="predicted"/>
<evidence type="ECO:0000313" key="2">
    <source>
        <dbReference type="Proteomes" id="UP001057402"/>
    </source>
</evidence>